<dbReference type="InterPro" id="IPR036169">
    <property type="entry name" value="DXPR_C_sf"/>
</dbReference>
<evidence type="ECO:0000313" key="14">
    <source>
        <dbReference type="Proteomes" id="UP000649151"/>
    </source>
</evidence>
<comment type="caution">
    <text evidence="13">The sequence shown here is derived from an EMBL/GenBank/DDBJ whole genome shotgun (WGS) entry which is preliminary data.</text>
</comment>
<evidence type="ECO:0000259" key="12">
    <source>
        <dbReference type="Pfam" id="PF13288"/>
    </source>
</evidence>
<dbReference type="EC" id="1.1.1.267" evidence="9"/>
<dbReference type="Pfam" id="PF08436">
    <property type="entry name" value="DXP_redisom_C"/>
    <property type="match status" value="1"/>
</dbReference>
<feature type="binding site" evidence="9">
    <location>
        <position position="208"/>
    </location>
    <ligand>
        <name>1-deoxy-D-xylulose 5-phosphate</name>
        <dbReference type="ChEBI" id="CHEBI:57792"/>
    </ligand>
</feature>
<feature type="binding site" evidence="9">
    <location>
        <position position="214"/>
    </location>
    <ligand>
        <name>1-deoxy-D-xylulose 5-phosphate</name>
        <dbReference type="ChEBI" id="CHEBI:57792"/>
    </ligand>
</feature>
<dbReference type="Pfam" id="PF02670">
    <property type="entry name" value="DXP_reductoisom"/>
    <property type="match status" value="1"/>
</dbReference>
<comment type="similarity">
    <text evidence="2 9">Belongs to the DXR family.</text>
</comment>
<gene>
    <name evidence="9" type="primary">dxr</name>
    <name evidence="13" type="ORF">H8Z77_04705</name>
</gene>
<dbReference type="Gene3D" id="1.10.1740.10">
    <property type="match status" value="1"/>
</dbReference>
<feature type="domain" description="DXP reductoisomerase C-terminal" evidence="12">
    <location>
        <begin position="257"/>
        <end position="373"/>
    </location>
</feature>
<feature type="binding site" evidence="9">
    <location>
        <position position="121"/>
    </location>
    <ligand>
        <name>1-deoxy-D-xylulose 5-phosphate</name>
        <dbReference type="ChEBI" id="CHEBI:57792"/>
    </ligand>
</feature>
<dbReference type="Gene3D" id="3.40.50.720">
    <property type="entry name" value="NAD(P)-binding Rossmann-like Domain"/>
    <property type="match status" value="1"/>
</dbReference>
<feature type="binding site" evidence="9">
    <location>
        <position position="122"/>
    </location>
    <ligand>
        <name>NADPH</name>
        <dbReference type="ChEBI" id="CHEBI:57783"/>
    </ligand>
</feature>
<protein>
    <recommendedName>
        <fullName evidence="9">1-deoxy-D-xylulose 5-phosphate reductoisomerase</fullName>
        <shortName evidence="9">DXP reductoisomerase</shortName>
        <ecNumber evidence="9">1.1.1.267</ecNumber>
    </recommendedName>
    <alternativeName>
        <fullName evidence="9">1-deoxyxylulose-5-phosphate reductoisomerase</fullName>
    </alternativeName>
    <alternativeName>
        <fullName evidence="9">2-C-methyl-D-erythritol 4-phosphate synthase</fullName>
    </alternativeName>
</protein>
<feature type="binding site" evidence="9">
    <location>
        <position position="148"/>
    </location>
    <ligand>
        <name>1-deoxy-D-xylulose 5-phosphate</name>
        <dbReference type="ChEBI" id="CHEBI:57792"/>
    </ligand>
</feature>
<name>A0ABR7IQD4_9CLOT</name>
<dbReference type="SUPFAM" id="SSF69055">
    <property type="entry name" value="1-deoxy-D-xylulose-5-phosphate reductoisomerase, C-terminal domain"/>
    <property type="match status" value="1"/>
</dbReference>
<feature type="binding site" evidence="9">
    <location>
        <position position="36"/>
    </location>
    <ligand>
        <name>NADPH</name>
        <dbReference type="ChEBI" id="CHEBI:57783"/>
    </ligand>
</feature>
<organism evidence="13 14">
    <name type="scientific">Clostridium facile</name>
    <dbReference type="NCBI Taxonomy" id="2763035"/>
    <lineage>
        <taxon>Bacteria</taxon>
        <taxon>Bacillati</taxon>
        <taxon>Bacillota</taxon>
        <taxon>Clostridia</taxon>
        <taxon>Eubacteriales</taxon>
        <taxon>Clostridiaceae</taxon>
        <taxon>Clostridium</taxon>
    </lineage>
</organism>
<comment type="cofactor">
    <cofactor evidence="9">
        <name>Mg(2+)</name>
        <dbReference type="ChEBI" id="CHEBI:18420"/>
    </cofactor>
    <cofactor evidence="9">
        <name>Mn(2+)</name>
        <dbReference type="ChEBI" id="CHEBI:29035"/>
    </cofactor>
</comment>
<feature type="binding site" evidence="9">
    <location>
        <position position="213"/>
    </location>
    <ligand>
        <name>1-deoxy-D-xylulose 5-phosphate</name>
        <dbReference type="ChEBI" id="CHEBI:57792"/>
    </ligand>
</feature>
<evidence type="ECO:0000256" key="9">
    <source>
        <dbReference type="HAMAP-Rule" id="MF_00183"/>
    </source>
</evidence>
<keyword evidence="4 9" id="KW-0521">NADP</keyword>
<dbReference type="PANTHER" id="PTHR30525">
    <property type="entry name" value="1-DEOXY-D-XYLULOSE 5-PHOSPHATE REDUCTOISOMERASE"/>
    <property type="match status" value="1"/>
</dbReference>
<feature type="binding site" evidence="9">
    <location>
        <position position="201"/>
    </location>
    <ligand>
        <name>NADPH</name>
        <dbReference type="ChEBI" id="CHEBI:57783"/>
    </ligand>
</feature>
<dbReference type="Proteomes" id="UP000649151">
    <property type="component" value="Unassembled WGS sequence"/>
</dbReference>
<evidence type="ECO:0000256" key="3">
    <source>
        <dbReference type="ARBA" id="ARBA00022723"/>
    </source>
</evidence>
<feature type="binding site" evidence="9">
    <location>
        <position position="147"/>
    </location>
    <ligand>
        <name>1-deoxy-D-xylulose 5-phosphate</name>
        <dbReference type="ChEBI" id="CHEBI:57792"/>
    </ligand>
</feature>
<feature type="binding site" evidence="9">
    <location>
        <position position="146"/>
    </location>
    <ligand>
        <name>Mn(2+)</name>
        <dbReference type="ChEBI" id="CHEBI:29035"/>
    </ligand>
</feature>
<dbReference type="PANTHER" id="PTHR30525:SF0">
    <property type="entry name" value="1-DEOXY-D-XYLULOSE 5-PHOSPHATE REDUCTOISOMERASE, CHLOROPLASTIC"/>
    <property type="match status" value="1"/>
</dbReference>
<comment type="caution">
    <text evidence="9">Lacks conserved residue(s) required for the propagation of feature annotation.</text>
</comment>
<dbReference type="HAMAP" id="MF_00183">
    <property type="entry name" value="DXP_reductoisom"/>
    <property type="match status" value="1"/>
</dbReference>
<evidence type="ECO:0000256" key="6">
    <source>
        <dbReference type="ARBA" id="ARBA00023211"/>
    </source>
</evidence>
<dbReference type="InterPro" id="IPR026877">
    <property type="entry name" value="DXPR_C"/>
</dbReference>
<dbReference type="RefSeq" id="WP_186996333.1">
    <property type="nucleotide sequence ID" value="NZ_JACOQK010000001.1"/>
</dbReference>
<keyword evidence="3 9" id="KW-0479">Metal-binding</keyword>
<proteinExistence type="inferred from homology"/>
<dbReference type="SUPFAM" id="SSF51735">
    <property type="entry name" value="NAD(P)-binding Rossmann-fold domains"/>
    <property type="match status" value="1"/>
</dbReference>
<evidence type="ECO:0000256" key="1">
    <source>
        <dbReference type="ARBA" id="ARBA00005094"/>
    </source>
</evidence>
<feature type="binding site" evidence="9">
    <location>
        <position position="11"/>
    </location>
    <ligand>
        <name>NADPH</name>
        <dbReference type="ChEBI" id="CHEBI:57783"/>
    </ligand>
</feature>
<feature type="domain" description="1-deoxy-D-xylulose 5-phosphate reductoisomerase N-terminal" evidence="10">
    <location>
        <begin position="4"/>
        <end position="128"/>
    </location>
</feature>
<dbReference type="EMBL" id="JACOQK010000001">
    <property type="protein sequence ID" value="MBC5787327.1"/>
    <property type="molecule type" value="Genomic_DNA"/>
</dbReference>
<dbReference type="Pfam" id="PF13288">
    <property type="entry name" value="DXPR_C"/>
    <property type="match status" value="1"/>
</dbReference>
<dbReference type="InterPro" id="IPR003821">
    <property type="entry name" value="DXP_reductoisomerase"/>
</dbReference>
<feature type="binding site" evidence="9">
    <location>
        <position position="172"/>
    </location>
    <ligand>
        <name>1-deoxy-D-xylulose 5-phosphate</name>
        <dbReference type="ChEBI" id="CHEBI:57792"/>
    </ligand>
</feature>
<feature type="binding site" evidence="9">
    <location>
        <position position="148"/>
    </location>
    <ligand>
        <name>Mn(2+)</name>
        <dbReference type="ChEBI" id="CHEBI:29035"/>
    </ligand>
</feature>
<evidence type="ECO:0000256" key="5">
    <source>
        <dbReference type="ARBA" id="ARBA00023002"/>
    </source>
</evidence>
<comment type="catalytic activity">
    <reaction evidence="8">
        <text>2-C-methyl-D-erythritol 4-phosphate + NADP(+) = 1-deoxy-D-xylulose 5-phosphate + NADPH + H(+)</text>
        <dbReference type="Rhea" id="RHEA:13717"/>
        <dbReference type="ChEBI" id="CHEBI:15378"/>
        <dbReference type="ChEBI" id="CHEBI:57783"/>
        <dbReference type="ChEBI" id="CHEBI:57792"/>
        <dbReference type="ChEBI" id="CHEBI:58262"/>
        <dbReference type="ChEBI" id="CHEBI:58349"/>
        <dbReference type="EC" id="1.1.1.267"/>
    </reaction>
    <physiologicalReaction direction="right-to-left" evidence="8">
        <dbReference type="Rhea" id="RHEA:13719"/>
    </physiologicalReaction>
</comment>
<accession>A0ABR7IQD4</accession>
<evidence type="ECO:0000313" key="13">
    <source>
        <dbReference type="EMBL" id="MBC5787327.1"/>
    </source>
</evidence>
<keyword evidence="6 9" id="KW-0464">Manganese</keyword>
<sequence>MKRISILGSTGSIGIQALDVVKKQGFQVVALAAKSNYHQLANQVREYHPSLVCIYEEEYLVPLQKELDGMEVQIVTGMEGLCQAATVPEAEMVLNSVVGMIGLRPTLEAIYAHKDIALANKETLVTGGELVMKAVKEYRVNLYPVDSEHSAIFQSLQGNKIEQVSKILLTASGGPFFGKTKQELLHVGLQDALNHPNWSMGKKITIDSATLMNKGLELIEAVWLFQQKPENIEIVVQRESVVHSAVEYVDGSVIAQLGTPDMKIPIQYAFTYPERVDCDVKRLSLFDYGTLSFYRPDYETFDCLTACKEAISRGGLYPTLVNGANEKAVELFLQEKISFLQIGEVVKQALELSLPYQEVTLEHILQADQAAREFVTQYFHL</sequence>
<evidence type="ECO:0000259" key="11">
    <source>
        <dbReference type="Pfam" id="PF08436"/>
    </source>
</evidence>
<keyword evidence="14" id="KW-1185">Reference proteome</keyword>
<dbReference type="SUPFAM" id="SSF55347">
    <property type="entry name" value="Glyceraldehyde-3-phosphate dehydrogenase-like, C-terminal domain"/>
    <property type="match status" value="1"/>
</dbReference>
<feature type="binding site" evidence="9">
    <location>
        <position position="10"/>
    </location>
    <ligand>
        <name>NADPH</name>
        <dbReference type="ChEBI" id="CHEBI:57783"/>
    </ligand>
</feature>
<feature type="binding site" evidence="9">
    <location>
        <position position="217"/>
    </location>
    <ligand>
        <name>1-deoxy-D-xylulose 5-phosphate</name>
        <dbReference type="ChEBI" id="CHEBI:57792"/>
    </ligand>
</feature>
<evidence type="ECO:0000256" key="2">
    <source>
        <dbReference type="ARBA" id="ARBA00006825"/>
    </source>
</evidence>
<dbReference type="NCBIfam" id="TIGR00243">
    <property type="entry name" value="Dxr"/>
    <property type="match status" value="1"/>
</dbReference>
<feature type="binding site" evidence="9">
    <location>
        <position position="12"/>
    </location>
    <ligand>
        <name>NADPH</name>
        <dbReference type="ChEBI" id="CHEBI:57783"/>
    </ligand>
</feature>
<comment type="pathway">
    <text evidence="1 9">Isoprenoid biosynthesis; isopentenyl diphosphate biosynthesis via DXP pathway; isopentenyl diphosphate from 1-deoxy-D-xylulose 5-phosphate: step 1/6.</text>
</comment>
<keyword evidence="5 9" id="KW-0560">Oxidoreductase</keyword>
<dbReference type="InterPro" id="IPR013512">
    <property type="entry name" value="DXP_reductoisomerase_N"/>
</dbReference>
<evidence type="ECO:0000256" key="8">
    <source>
        <dbReference type="ARBA" id="ARBA00048543"/>
    </source>
</evidence>
<dbReference type="PIRSF" id="PIRSF006205">
    <property type="entry name" value="Dxp_reductismrs"/>
    <property type="match status" value="1"/>
</dbReference>
<feature type="binding site" evidence="9">
    <location>
        <position position="13"/>
    </location>
    <ligand>
        <name>NADPH</name>
        <dbReference type="ChEBI" id="CHEBI:57783"/>
    </ligand>
</feature>
<dbReference type="NCBIfam" id="NF009114">
    <property type="entry name" value="PRK12464.1"/>
    <property type="match status" value="1"/>
</dbReference>
<feature type="domain" description="1-deoxy-D-xylulose 5-phosphate reductoisomerase C-terminal" evidence="11">
    <location>
        <begin position="142"/>
        <end position="225"/>
    </location>
</feature>
<dbReference type="InterPro" id="IPR036291">
    <property type="entry name" value="NAD(P)-bd_dom_sf"/>
</dbReference>
<feature type="binding site" evidence="9">
    <location>
        <position position="120"/>
    </location>
    <ligand>
        <name>NADPH</name>
        <dbReference type="ChEBI" id="CHEBI:57783"/>
    </ligand>
</feature>
<feature type="binding site" evidence="9">
    <location>
        <position position="195"/>
    </location>
    <ligand>
        <name>1-deoxy-D-xylulose 5-phosphate</name>
        <dbReference type="ChEBI" id="CHEBI:57792"/>
    </ligand>
</feature>
<dbReference type="GO" id="GO:0030604">
    <property type="term" value="F:1-deoxy-D-xylulose-5-phosphate reductoisomerase activity"/>
    <property type="evidence" value="ECO:0007669"/>
    <property type="project" value="UniProtKB-EC"/>
</dbReference>
<comment type="function">
    <text evidence="9">Catalyzes the NADPH-dependent rearrangement and reduction of 1-deoxy-D-xylulose-5-phosphate (DXP) to 2-C-methyl-D-erythritol 4-phosphate (MEP).</text>
</comment>
<feature type="binding site" evidence="9">
    <location>
        <position position="217"/>
    </location>
    <ligand>
        <name>Mn(2+)</name>
        <dbReference type="ChEBI" id="CHEBI:29035"/>
    </ligand>
</feature>
<dbReference type="InterPro" id="IPR013644">
    <property type="entry name" value="DXP_reductoisomerase_C"/>
</dbReference>
<keyword evidence="9" id="KW-0460">Magnesium</keyword>
<reference evidence="13 14" key="1">
    <citation type="submission" date="2020-08" db="EMBL/GenBank/DDBJ databases">
        <title>Genome public.</title>
        <authorList>
            <person name="Liu C."/>
            <person name="Sun Q."/>
        </authorList>
    </citation>
    <scope>NUCLEOTIDE SEQUENCE [LARGE SCALE GENOMIC DNA]</scope>
    <source>
        <strain evidence="13 14">NSJ-27</strain>
    </source>
</reference>
<keyword evidence="7 9" id="KW-0414">Isoprene biosynthesis</keyword>
<evidence type="ECO:0000256" key="7">
    <source>
        <dbReference type="ARBA" id="ARBA00023229"/>
    </source>
</evidence>
<evidence type="ECO:0000259" key="10">
    <source>
        <dbReference type="Pfam" id="PF02670"/>
    </source>
</evidence>
<evidence type="ECO:0000256" key="4">
    <source>
        <dbReference type="ARBA" id="ARBA00022857"/>
    </source>
</evidence>